<dbReference type="Proteomes" id="UP000000552">
    <property type="component" value="Chromosome"/>
</dbReference>
<dbReference type="EMBL" id="BA000012">
    <property type="protein sequence ID" value="BAB49474.1"/>
    <property type="molecule type" value="Genomic_DNA"/>
</dbReference>
<organism evidence="1 2">
    <name type="scientific">Mesorhizobium japonicum (strain LMG 29417 / CECT 9101 / MAFF 303099)</name>
    <name type="common">Mesorhizobium loti (strain MAFF 303099)</name>
    <dbReference type="NCBI Taxonomy" id="266835"/>
    <lineage>
        <taxon>Bacteria</taxon>
        <taxon>Pseudomonadati</taxon>
        <taxon>Pseudomonadota</taxon>
        <taxon>Alphaproteobacteria</taxon>
        <taxon>Hyphomicrobiales</taxon>
        <taxon>Phyllobacteriaceae</taxon>
        <taxon>Mesorhizobium</taxon>
    </lineage>
</organism>
<accession>Q98IP2</accession>
<dbReference type="KEGG" id="mlo:mll2318"/>
<protein>
    <submittedName>
        <fullName evidence="1">Mll2318 protein</fullName>
    </submittedName>
</protein>
<proteinExistence type="predicted"/>
<evidence type="ECO:0000313" key="1">
    <source>
        <dbReference type="EMBL" id="BAB49474.1"/>
    </source>
</evidence>
<dbReference type="AlphaFoldDB" id="Q98IP2"/>
<sequence>MWGVMRCSLPRRPCKSRARQNRRKGTFVRLVIFAYIEMRTARRVLPMTTKRFAICALAVAMACGMSMSAFAGSRHRHHQAEPERYVPADDDLIGFLFGGPRYYDQQLFTTAAGACSYHPVGPDANALNKINDHHCGK</sequence>
<name>Q98IP2_RHILO</name>
<reference evidence="1 2" key="1">
    <citation type="journal article" date="2000" name="DNA Res.">
        <title>Complete genome structure of the nitrogen-fixing symbiotic bacterium Mesorhizobium loti.</title>
        <authorList>
            <person name="Kaneko T."/>
            <person name="Nakamura Y."/>
            <person name="Sato S."/>
            <person name="Asamizu E."/>
            <person name="Kato T."/>
            <person name="Sasamoto S."/>
            <person name="Watanabe A."/>
            <person name="Idesawa K."/>
            <person name="Ishikawa A."/>
            <person name="Kawashima K."/>
            <person name="Kimura T."/>
            <person name="Kishida Y."/>
            <person name="Kiyokawa C."/>
            <person name="Kohara M."/>
            <person name="Matsumoto M."/>
            <person name="Matsuno A."/>
            <person name="Mochizuki Y."/>
            <person name="Nakayama S."/>
            <person name="Nakazaki N."/>
            <person name="Shimpo S."/>
            <person name="Sugimoto M."/>
            <person name="Takeuchi C."/>
            <person name="Yamada M."/>
            <person name="Tabata S."/>
        </authorList>
    </citation>
    <scope>NUCLEOTIDE SEQUENCE [LARGE SCALE GENOMIC DNA]</scope>
    <source>
        <strain evidence="2">LMG 29417 / CECT 9101 / MAFF 303099</strain>
    </source>
</reference>
<gene>
    <name evidence="1" type="ordered locus">mll2318</name>
</gene>
<dbReference type="HOGENOM" id="CLU_1863580_0_0_5"/>
<evidence type="ECO:0000313" key="2">
    <source>
        <dbReference type="Proteomes" id="UP000000552"/>
    </source>
</evidence>